<feature type="compositionally biased region" description="Polar residues" evidence="1">
    <location>
        <begin position="94"/>
        <end position="105"/>
    </location>
</feature>
<keyword evidence="3" id="KW-1185">Reference proteome</keyword>
<sequence>MYQLWQQRQQTIAVTRVPRGQCQRVIITTANYPHQQGQIPPQQISTVNTVSSAFEPPPSYDDAARNYPKYNDGSQFPSHPPGYGAPQAGVPVAGQTSGFTNNAFR</sequence>
<dbReference type="Proteomes" id="UP001158576">
    <property type="component" value="Chromosome 2"/>
</dbReference>
<name>A0ABN7T4F3_OIKDI</name>
<evidence type="ECO:0000256" key="1">
    <source>
        <dbReference type="SAM" id="MobiDB-lite"/>
    </source>
</evidence>
<reference evidence="2 3" key="1">
    <citation type="submission" date="2021-04" db="EMBL/GenBank/DDBJ databases">
        <authorList>
            <person name="Bliznina A."/>
        </authorList>
    </citation>
    <scope>NUCLEOTIDE SEQUENCE [LARGE SCALE GENOMIC DNA]</scope>
</reference>
<evidence type="ECO:0000313" key="3">
    <source>
        <dbReference type="Proteomes" id="UP001158576"/>
    </source>
</evidence>
<gene>
    <name evidence="2" type="ORF">OKIOD_LOCUS14370</name>
</gene>
<feature type="region of interest" description="Disordered" evidence="1">
    <location>
        <begin position="51"/>
        <end position="105"/>
    </location>
</feature>
<dbReference type="EMBL" id="OU015567">
    <property type="protein sequence ID" value="CAG5111283.1"/>
    <property type="molecule type" value="Genomic_DNA"/>
</dbReference>
<protein>
    <submittedName>
        <fullName evidence="2">Oidioi.mRNA.OKI2018_I69.chr2.g5605.t1.cds</fullName>
    </submittedName>
</protein>
<proteinExistence type="predicted"/>
<accession>A0ABN7T4F3</accession>
<organism evidence="2 3">
    <name type="scientific">Oikopleura dioica</name>
    <name type="common">Tunicate</name>
    <dbReference type="NCBI Taxonomy" id="34765"/>
    <lineage>
        <taxon>Eukaryota</taxon>
        <taxon>Metazoa</taxon>
        <taxon>Chordata</taxon>
        <taxon>Tunicata</taxon>
        <taxon>Appendicularia</taxon>
        <taxon>Copelata</taxon>
        <taxon>Oikopleuridae</taxon>
        <taxon>Oikopleura</taxon>
    </lineage>
</organism>
<evidence type="ECO:0000313" key="2">
    <source>
        <dbReference type="EMBL" id="CAG5111283.1"/>
    </source>
</evidence>